<dbReference type="InterPro" id="IPR045144">
    <property type="entry name" value="TAF4"/>
</dbReference>
<feature type="compositionally biased region" description="Polar residues" evidence="7">
    <location>
        <begin position="306"/>
        <end position="325"/>
    </location>
</feature>
<evidence type="ECO:0000256" key="4">
    <source>
        <dbReference type="ARBA" id="ARBA00023163"/>
    </source>
</evidence>
<feature type="compositionally biased region" description="Low complexity" evidence="7">
    <location>
        <begin position="39"/>
        <end position="51"/>
    </location>
</feature>
<feature type="region of interest" description="Disordered" evidence="7">
    <location>
        <begin position="358"/>
        <end position="622"/>
    </location>
</feature>
<feature type="compositionally biased region" description="Basic and acidic residues" evidence="7">
    <location>
        <begin position="80"/>
        <end position="92"/>
    </location>
</feature>
<feature type="compositionally biased region" description="Low complexity" evidence="7">
    <location>
        <begin position="880"/>
        <end position="889"/>
    </location>
</feature>
<keyword evidence="3" id="KW-0805">Transcription regulation</keyword>
<organism evidence="9 10">
    <name type="scientific">Populus deltoides</name>
    <name type="common">Eastern poplar</name>
    <name type="synonym">Eastern cottonwood</name>
    <dbReference type="NCBI Taxonomy" id="3696"/>
    <lineage>
        <taxon>Eukaryota</taxon>
        <taxon>Viridiplantae</taxon>
        <taxon>Streptophyta</taxon>
        <taxon>Embryophyta</taxon>
        <taxon>Tracheophyta</taxon>
        <taxon>Spermatophyta</taxon>
        <taxon>Magnoliopsida</taxon>
        <taxon>eudicotyledons</taxon>
        <taxon>Gunneridae</taxon>
        <taxon>Pentapetalae</taxon>
        <taxon>rosids</taxon>
        <taxon>fabids</taxon>
        <taxon>Malpighiales</taxon>
        <taxon>Salicaceae</taxon>
        <taxon>Saliceae</taxon>
        <taxon>Populus</taxon>
    </lineage>
</organism>
<feature type="compositionally biased region" description="Polar residues" evidence="7">
    <location>
        <begin position="848"/>
        <end position="866"/>
    </location>
</feature>
<proteinExistence type="inferred from homology"/>
<evidence type="ECO:0000313" key="10">
    <source>
        <dbReference type="Proteomes" id="UP000807159"/>
    </source>
</evidence>
<name>A0A8T2ZGE0_POPDE</name>
<dbReference type="FunFam" id="1.10.20.10:FF:000015">
    <property type="entry name" value="Transcription initiation factor TFIID subunit 4B"/>
    <property type="match status" value="1"/>
</dbReference>
<evidence type="ECO:0000256" key="7">
    <source>
        <dbReference type="SAM" id="MobiDB-lite"/>
    </source>
</evidence>
<dbReference type="GO" id="GO:0003677">
    <property type="term" value="F:DNA binding"/>
    <property type="evidence" value="ECO:0007669"/>
    <property type="project" value="TreeGrafter"/>
</dbReference>
<dbReference type="Proteomes" id="UP000807159">
    <property type="component" value="Chromosome 2"/>
</dbReference>
<feature type="compositionally biased region" description="Basic and acidic residues" evidence="7">
    <location>
        <begin position="868"/>
        <end position="879"/>
    </location>
</feature>
<dbReference type="GO" id="GO:0046982">
    <property type="term" value="F:protein heterodimerization activity"/>
    <property type="evidence" value="ECO:0007669"/>
    <property type="project" value="InterPro"/>
</dbReference>
<dbReference type="PROSITE" id="PS51879">
    <property type="entry name" value="RST"/>
    <property type="match status" value="1"/>
</dbReference>
<dbReference type="GO" id="GO:0006367">
    <property type="term" value="P:transcription initiation at RNA polymerase II promoter"/>
    <property type="evidence" value="ECO:0007669"/>
    <property type="project" value="TreeGrafter"/>
</dbReference>
<feature type="region of interest" description="Disordered" evidence="7">
    <location>
        <begin position="27"/>
        <end position="125"/>
    </location>
</feature>
<feature type="compositionally biased region" description="Polar residues" evidence="7">
    <location>
        <begin position="486"/>
        <end position="497"/>
    </location>
</feature>
<evidence type="ECO:0000259" key="8">
    <source>
        <dbReference type="PROSITE" id="PS51879"/>
    </source>
</evidence>
<dbReference type="InterPro" id="IPR007900">
    <property type="entry name" value="TAF4_C"/>
</dbReference>
<evidence type="ECO:0000256" key="1">
    <source>
        <dbReference type="ARBA" id="ARBA00004123"/>
    </source>
</evidence>
<comment type="function">
    <text evidence="6">TAFs are components of the transcription factor IID (TFIID) complex that is essential for mediating regulation of RNA polymerase transcription.</text>
</comment>
<feature type="compositionally biased region" description="Polar residues" evidence="7">
    <location>
        <begin position="52"/>
        <end position="77"/>
    </location>
</feature>
<feature type="compositionally biased region" description="Polar residues" evidence="7">
    <location>
        <begin position="420"/>
        <end position="431"/>
    </location>
</feature>
<dbReference type="GO" id="GO:0016251">
    <property type="term" value="F:RNA polymerase II general transcription initiation factor activity"/>
    <property type="evidence" value="ECO:0007669"/>
    <property type="project" value="TreeGrafter"/>
</dbReference>
<dbReference type="GO" id="GO:0005669">
    <property type="term" value="C:transcription factor TFIID complex"/>
    <property type="evidence" value="ECO:0007669"/>
    <property type="project" value="InterPro"/>
</dbReference>
<feature type="compositionally biased region" description="Basic and acidic residues" evidence="7">
    <location>
        <begin position="785"/>
        <end position="809"/>
    </location>
</feature>
<gene>
    <name evidence="9" type="ORF">H0E87_004658</name>
</gene>
<feature type="region of interest" description="Disordered" evidence="7">
    <location>
        <begin position="838"/>
        <end position="889"/>
    </location>
</feature>
<feature type="compositionally biased region" description="Polar residues" evidence="7">
    <location>
        <begin position="547"/>
        <end position="584"/>
    </location>
</feature>
<feature type="compositionally biased region" description="Polar residues" evidence="7">
    <location>
        <begin position="366"/>
        <end position="378"/>
    </location>
</feature>
<accession>A0A8T2ZGE0</accession>
<comment type="caution">
    <text evidence="9">The sequence shown here is derived from an EMBL/GenBank/DDBJ whole genome shotgun (WGS) entry which is preliminary data.</text>
</comment>
<dbReference type="AlphaFoldDB" id="A0A8T2ZGE0"/>
<feature type="compositionally biased region" description="Polar residues" evidence="7">
    <location>
        <begin position="143"/>
        <end position="161"/>
    </location>
</feature>
<dbReference type="Pfam" id="PF12174">
    <property type="entry name" value="RST"/>
    <property type="match status" value="1"/>
</dbReference>
<evidence type="ECO:0000256" key="6">
    <source>
        <dbReference type="ARBA" id="ARBA00058775"/>
    </source>
</evidence>
<protein>
    <recommendedName>
        <fullName evidence="8">RST domain-containing protein</fullName>
    </recommendedName>
</protein>
<feature type="compositionally biased region" description="Polar residues" evidence="7">
    <location>
        <begin position="450"/>
        <end position="479"/>
    </location>
</feature>
<evidence type="ECO:0000256" key="2">
    <source>
        <dbReference type="ARBA" id="ARBA00006178"/>
    </source>
</evidence>
<comment type="similarity">
    <text evidence="2">Belongs to the TAF4 family.</text>
</comment>
<feature type="domain" description="RST" evidence="8">
    <location>
        <begin position="196"/>
        <end position="267"/>
    </location>
</feature>
<keyword evidence="5" id="KW-0539">Nucleus</keyword>
<dbReference type="CDD" id="cd08045">
    <property type="entry name" value="HFD_TAF4"/>
    <property type="match status" value="1"/>
</dbReference>
<dbReference type="Pfam" id="PF05236">
    <property type="entry name" value="TAF4"/>
    <property type="match status" value="1"/>
</dbReference>
<dbReference type="Gene3D" id="1.10.20.10">
    <property type="entry name" value="Histone, subunit A"/>
    <property type="match status" value="1"/>
</dbReference>
<reference evidence="9" key="1">
    <citation type="journal article" date="2021" name="J. Hered.">
        <title>Genome Assembly of Salicaceae Populus deltoides (Eastern Cottonwood) I-69 Based on Nanopore Sequencing and Hi-C Technologies.</title>
        <authorList>
            <person name="Bai S."/>
            <person name="Wu H."/>
            <person name="Zhang J."/>
            <person name="Pan Z."/>
            <person name="Zhao W."/>
            <person name="Li Z."/>
            <person name="Tong C."/>
        </authorList>
    </citation>
    <scope>NUCLEOTIDE SEQUENCE</scope>
    <source>
        <tissue evidence="9">Leaf</tissue>
    </source>
</reference>
<keyword evidence="10" id="KW-1185">Reference proteome</keyword>
<dbReference type="PANTHER" id="PTHR15138">
    <property type="entry name" value="TRANSCRIPTION INITIATION FACTOR TFIID SUBUNIT 4"/>
    <property type="match status" value="1"/>
</dbReference>
<dbReference type="PANTHER" id="PTHR15138:SF14">
    <property type="entry name" value="TRANSCRIPTION INITIATION FACTOR TFIID SUBUNIT 4"/>
    <property type="match status" value="1"/>
</dbReference>
<keyword evidence="4" id="KW-0804">Transcription</keyword>
<comment type="subcellular location">
    <subcellularLocation>
        <location evidence="1">Nucleus</location>
    </subcellularLocation>
</comment>
<feature type="compositionally biased region" description="Basic and acidic residues" evidence="7">
    <location>
        <begin position="757"/>
        <end position="777"/>
    </location>
</feature>
<dbReference type="InterPro" id="IPR009072">
    <property type="entry name" value="Histone-fold"/>
</dbReference>
<feature type="region of interest" description="Disordered" evidence="7">
    <location>
        <begin position="757"/>
        <end position="811"/>
    </location>
</feature>
<feature type="region of interest" description="Disordered" evidence="7">
    <location>
        <begin position="295"/>
        <end position="325"/>
    </location>
</feature>
<evidence type="ECO:0000256" key="3">
    <source>
        <dbReference type="ARBA" id="ARBA00023015"/>
    </source>
</evidence>
<dbReference type="EMBL" id="JACEGQ020000002">
    <property type="protein sequence ID" value="KAH8516395.1"/>
    <property type="molecule type" value="Genomic_DNA"/>
</dbReference>
<feature type="region of interest" description="Disordered" evidence="7">
    <location>
        <begin position="142"/>
        <end position="168"/>
    </location>
</feature>
<evidence type="ECO:0000256" key="5">
    <source>
        <dbReference type="ARBA" id="ARBA00023242"/>
    </source>
</evidence>
<sequence>MDPNIMKLLEEDEDETMHSGADVEAFQAALNRDIGGDVSTSQPSDSSSVLSHENNQGSSQQFPNWPTVGQNDNASNTEELDAKSVEQQHHQEQQSSAMETKQHVPNADNQQQKGDVPQEPTHPPVLQKKFQDDIKQELVEQAPVQTPQSIGAQSSEQNPTPKSEPDKMQISDVDSQFLNFQKIGNQQTAGTDQAGNQKNSKQIPFVLLLPALKPHLDKDREMQLQTLFNKLRKNEIAKDQFVRLMRNIVGDQVLRLAVAQLQSQSGSNQSQLQSQAGRQNNVRMPAGISAAQFPDPHHFVLHPRGSISSEPSRNPPSAVQLQTDSSIVNSQKSKAVEWQPDSLGMQASQLHSSNTSIVNQERERSSISMQGQNKQQQHVHFPPTSFPMYGSSGGNYNPYPGTKVSTSGPSVKPQPHDQQTRQISHHQNMGVTQVGGPPHNMISTPKFERQNSANDPSRVHSGSVSHYTNKSAVQQNSVPWQAPPNREQSPAPFSSVNYVKPGSLEQAGEQQNKPQLLSPHVLPPAPVEQGNAISGNLKDQSLDKQSSKVVFSTSGGMVPPNSVSPSIATQLDPNGQVSLRNPSVASPAGVSARTPPKKHSVGQKKPFEALGSSPLASSKKQKVSGAFSDQSIEQLNDVTAVSGVNLREEEEQLFSGTKEDSRVSEASRRVVQEEEERLILQKKPLQKKLGEIMAKCGLKNIGNDVGRCLSLCVEERMRGLISNLIRLSKQRVDAEKPRHQTLITSDVRQQIMTMNRKAREEWEKRQAEAEKLQKVNDPEGENGGEGDKEKDEGRVKSVKANKEEDDKMRTTAANVAARAAVGGDDMLSKWQLMAEQARQKREVGMEGASSSQPVNDVNSNPQSPSGRNVKENLEAEKRSPAVPSSASGAVRKFGRNQAIVPQTKVVRTITIKDVMAVLEREPQMSRSTLIYQLYERIRSDAAPE</sequence>
<dbReference type="InterPro" id="IPR022003">
    <property type="entry name" value="RST"/>
</dbReference>
<evidence type="ECO:0000313" key="9">
    <source>
        <dbReference type="EMBL" id="KAH8516395.1"/>
    </source>
</evidence>